<dbReference type="EMBL" id="CAJNIZ010046090">
    <property type="protein sequence ID" value="CAE7739502.1"/>
    <property type="molecule type" value="Genomic_DNA"/>
</dbReference>
<dbReference type="OrthoDB" id="10517280at2759"/>
<keyword evidence="2" id="KW-1185">Reference proteome</keyword>
<protein>
    <submittedName>
        <fullName evidence="1">BNA4 protein</fullName>
    </submittedName>
</protein>
<evidence type="ECO:0000313" key="2">
    <source>
        <dbReference type="Proteomes" id="UP000649617"/>
    </source>
</evidence>
<name>A0A812XJ54_SYMPI</name>
<sequence length="303" mass="33645">MSFEQLNSAMVLLGVRVLKACAPERKEKPGAVSILVLPSLLVMGQILNFTVENLSAYVPSLRALSMKCYTHLGEAVAWQTSDAQAVEVCQKSNSHLLEVSGSSTVNGSLFLNEMNGSLEISSMLEVQEEWVQLTDRERDMLHDVFLLDGHEHKAFLFLYLPLFLTNARANHDLGLQGGLKFLAELYDKLLRHKCLTLPGPTVKVKLSQMLREHLCRDASSLSGKCLDFAKIVKHENGVTVLLTSASYQVLTGQLVHDTKSTDLLELLAQQQLPGKEGALNGSGSWCYYRCFYLLCIIYCSQYG</sequence>
<dbReference type="AlphaFoldDB" id="A0A812XJ54"/>
<organism evidence="1 2">
    <name type="scientific">Symbiodinium pilosum</name>
    <name type="common">Dinoflagellate</name>
    <dbReference type="NCBI Taxonomy" id="2952"/>
    <lineage>
        <taxon>Eukaryota</taxon>
        <taxon>Sar</taxon>
        <taxon>Alveolata</taxon>
        <taxon>Dinophyceae</taxon>
        <taxon>Suessiales</taxon>
        <taxon>Symbiodiniaceae</taxon>
        <taxon>Symbiodinium</taxon>
    </lineage>
</organism>
<dbReference type="Proteomes" id="UP000649617">
    <property type="component" value="Unassembled WGS sequence"/>
</dbReference>
<accession>A0A812XJ54</accession>
<proteinExistence type="predicted"/>
<comment type="caution">
    <text evidence="1">The sequence shown here is derived from an EMBL/GenBank/DDBJ whole genome shotgun (WGS) entry which is preliminary data.</text>
</comment>
<reference evidence="1" key="1">
    <citation type="submission" date="2021-02" db="EMBL/GenBank/DDBJ databases">
        <authorList>
            <person name="Dougan E. K."/>
            <person name="Rhodes N."/>
            <person name="Thang M."/>
            <person name="Chan C."/>
        </authorList>
    </citation>
    <scope>NUCLEOTIDE SEQUENCE</scope>
</reference>
<gene>
    <name evidence="1" type="primary">BNA4</name>
    <name evidence="1" type="ORF">SPIL2461_LOCUS21270</name>
</gene>
<evidence type="ECO:0000313" key="1">
    <source>
        <dbReference type="EMBL" id="CAE7739502.1"/>
    </source>
</evidence>